<feature type="compositionally biased region" description="Polar residues" evidence="14">
    <location>
        <begin position="256"/>
        <end position="276"/>
    </location>
</feature>
<dbReference type="GO" id="GO:0005634">
    <property type="term" value="C:nucleus"/>
    <property type="evidence" value="ECO:0007669"/>
    <property type="project" value="UniProtKB-SubCell"/>
</dbReference>
<evidence type="ECO:0000256" key="11">
    <source>
        <dbReference type="ARBA" id="ARBA00023204"/>
    </source>
</evidence>
<feature type="compositionally biased region" description="Low complexity" evidence="14">
    <location>
        <begin position="358"/>
        <end position="393"/>
    </location>
</feature>
<dbReference type="GO" id="GO:0003677">
    <property type="term" value="F:DNA binding"/>
    <property type="evidence" value="ECO:0007669"/>
    <property type="project" value="InterPro"/>
</dbReference>
<comment type="caution">
    <text evidence="16">The sequence shown here is derived from an EMBL/GenBank/DDBJ whole genome shotgun (WGS) entry which is preliminary data.</text>
</comment>
<dbReference type="GO" id="GO:0031297">
    <property type="term" value="P:replication fork processing"/>
    <property type="evidence" value="ECO:0007669"/>
    <property type="project" value="TreeGrafter"/>
</dbReference>
<feature type="region of interest" description="Disordered" evidence="14">
    <location>
        <begin position="55"/>
        <end position="74"/>
    </location>
</feature>
<feature type="compositionally biased region" description="Low complexity" evidence="14">
    <location>
        <begin position="605"/>
        <end position="614"/>
    </location>
</feature>
<dbReference type="GO" id="GO:0008821">
    <property type="term" value="F:crossover junction DNA endonuclease activity"/>
    <property type="evidence" value="ECO:0007669"/>
    <property type="project" value="TreeGrafter"/>
</dbReference>
<evidence type="ECO:0000256" key="9">
    <source>
        <dbReference type="ARBA" id="ARBA00022842"/>
    </source>
</evidence>
<dbReference type="GO" id="GO:0031573">
    <property type="term" value="P:mitotic intra-S DNA damage checkpoint signaling"/>
    <property type="evidence" value="ECO:0007669"/>
    <property type="project" value="TreeGrafter"/>
</dbReference>
<feature type="compositionally biased region" description="Acidic residues" evidence="14">
    <location>
        <begin position="328"/>
        <end position="346"/>
    </location>
</feature>
<proteinExistence type="inferred from homology"/>
<dbReference type="GO" id="GO:0000712">
    <property type="term" value="P:resolution of meiotic recombination intermediates"/>
    <property type="evidence" value="ECO:0007669"/>
    <property type="project" value="TreeGrafter"/>
</dbReference>
<evidence type="ECO:0000256" key="14">
    <source>
        <dbReference type="SAM" id="MobiDB-lite"/>
    </source>
</evidence>
<comment type="similarity">
    <text evidence="3">Belongs to the EME1/MMS4 family.</text>
</comment>
<feature type="compositionally biased region" description="Basic and acidic residues" evidence="14">
    <location>
        <begin position="181"/>
        <end position="191"/>
    </location>
</feature>
<dbReference type="InterPro" id="IPR042530">
    <property type="entry name" value="EME1/EME2_C"/>
</dbReference>
<dbReference type="Proteomes" id="UP001320420">
    <property type="component" value="Unassembled WGS sequence"/>
</dbReference>
<evidence type="ECO:0000256" key="8">
    <source>
        <dbReference type="ARBA" id="ARBA00022801"/>
    </source>
</evidence>
<gene>
    <name evidence="16" type="ORF">SLS62_002321</name>
</gene>
<feature type="compositionally biased region" description="Low complexity" evidence="14">
    <location>
        <begin position="64"/>
        <end position="74"/>
    </location>
</feature>
<dbReference type="SMART" id="SM00891">
    <property type="entry name" value="ERCC4"/>
    <property type="match status" value="1"/>
</dbReference>
<keyword evidence="7" id="KW-0227">DNA damage</keyword>
<dbReference type="EMBL" id="JAKJXP020000011">
    <property type="protein sequence ID" value="KAK7755710.1"/>
    <property type="molecule type" value="Genomic_DNA"/>
</dbReference>
<dbReference type="Gene3D" id="3.40.50.10130">
    <property type="match status" value="1"/>
</dbReference>
<evidence type="ECO:0000256" key="10">
    <source>
        <dbReference type="ARBA" id="ARBA00023172"/>
    </source>
</evidence>
<protein>
    <recommendedName>
        <fullName evidence="15">ERCC4 domain-containing protein</fullName>
    </recommendedName>
</protein>
<feature type="compositionally biased region" description="Basic and acidic residues" evidence="14">
    <location>
        <begin position="125"/>
        <end position="137"/>
    </location>
</feature>
<accession>A0AAN9V0I4</accession>
<dbReference type="FunFam" id="1.10.150.670:FF:000004">
    <property type="entry name" value="Crossover junction endonuclease EME1"/>
    <property type="match status" value="1"/>
</dbReference>
<evidence type="ECO:0000256" key="7">
    <source>
        <dbReference type="ARBA" id="ARBA00022763"/>
    </source>
</evidence>
<comment type="cofactor">
    <cofactor evidence="1">
        <name>Mg(2+)</name>
        <dbReference type="ChEBI" id="CHEBI:18420"/>
    </cofactor>
</comment>
<keyword evidence="6" id="KW-0255">Endonuclease</keyword>
<feature type="domain" description="ERCC4" evidence="15">
    <location>
        <begin position="455"/>
        <end position="734"/>
    </location>
</feature>
<evidence type="ECO:0000256" key="12">
    <source>
        <dbReference type="ARBA" id="ARBA00023242"/>
    </source>
</evidence>
<evidence type="ECO:0000256" key="3">
    <source>
        <dbReference type="ARBA" id="ARBA00005313"/>
    </source>
</evidence>
<dbReference type="GO" id="GO:0046872">
    <property type="term" value="F:metal ion binding"/>
    <property type="evidence" value="ECO:0007669"/>
    <property type="project" value="UniProtKB-KW"/>
</dbReference>
<dbReference type="GO" id="GO:0006302">
    <property type="term" value="P:double-strand break repair"/>
    <property type="evidence" value="ECO:0007669"/>
    <property type="project" value="TreeGrafter"/>
</dbReference>
<feature type="compositionally biased region" description="Low complexity" evidence="14">
    <location>
        <begin position="31"/>
        <end position="42"/>
    </location>
</feature>
<evidence type="ECO:0000256" key="1">
    <source>
        <dbReference type="ARBA" id="ARBA00001946"/>
    </source>
</evidence>
<feature type="region of interest" description="Disordered" evidence="14">
    <location>
        <begin position="1"/>
        <end position="44"/>
    </location>
</feature>
<evidence type="ECO:0000256" key="13">
    <source>
        <dbReference type="ARBA" id="ARBA00023254"/>
    </source>
</evidence>
<dbReference type="GO" id="GO:0048476">
    <property type="term" value="C:Holliday junction resolvase complex"/>
    <property type="evidence" value="ECO:0007669"/>
    <property type="project" value="InterPro"/>
</dbReference>
<keyword evidence="11" id="KW-0234">DNA repair</keyword>
<dbReference type="PANTHER" id="PTHR21077:SF5">
    <property type="entry name" value="CROSSOVER JUNCTION ENDONUCLEASE MMS4"/>
    <property type="match status" value="1"/>
</dbReference>
<dbReference type="InterPro" id="IPR006166">
    <property type="entry name" value="ERCC4_domain"/>
</dbReference>
<evidence type="ECO:0000259" key="15">
    <source>
        <dbReference type="SMART" id="SM00891"/>
    </source>
</evidence>
<evidence type="ECO:0000256" key="6">
    <source>
        <dbReference type="ARBA" id="ARBA00022759"/>
    </source>
</evidence>
<feature type="compositionally biased region" description="Basic and acidic residues" evidence="14">
    <location>
        <begin position="396"/>
        <end position="429"/>
    </location>
</feature>
<keyword evidence="8" id="KW-0378">Hydrolase</keyword>
<name>A0AAN9V0I4_9PEZI</name>
<comment type="subcellular location">
    <subcellularLocation>
        <location evidence="2">Nucleus</location>
    </subcellularLocation>
</comment>
<dbReference type="AlphaFoldDB" id="A0AAN9V0I4"/>
<keyword evidence="4" id="KW-0540">Nuclease</keyword>
<dbReference type="Gene3D" id="1.10.150.670">
    <property type="entry name" value="Crossover junction endonuclease EME1, DNA-binding domain"/>
    <property type="match status" value="1"/>
</dbReference>
<keyword evidence="12" id="KW-0539">Nucleus</keyword>
<keyword evidence="9" id="KW-0460">Magnesium</keyword>
<evidence type="ECO:0000256" key="5">
    <source>
        <dbReference type="ARBA" id="ARBA00022723"/>
    </source>
</evidence>
<sequence>MPVEVIDLLSSPSTGPSPPVLNDNSASSQRAATPPGKTAAGPSRALDYDLLDLTVESPEEPTTRHATTTTVTTTTTSKFAVVGTKRTSSGHGRQDNDFLFLSGDDSEGDSLFVTKKPRVSLSPPSKRDGDSSLRRTASEAVGTIDVTPLPSVGMKRWNSMADPIEHSSSPHNAPTASHRHRVDENVLDRSAHPTKQTKGKAVADTSRLLELSSDDDPFASSPKKGPSLKSPKAHQAVNHDPLEKSSTRSGELLTEQYATRSKPPNRSNFIDLSSDTFDGPPKNDKGKTVKKPVAWDPISSSMPEKSTYARPFSSSPPAPRPGDRDLIVVDDLDSGSDSDEMPDLADIDFSKRKPTQYSYSASPQSKSKSTSKSISKSKPPTSRSASATTSKPAKPTPEEKEAEKKKKAEEREAEKERKRVQKEQEKAQRALENVRKKALEEVNKVRTDKKISTPEMIVDLPSSLHPGLLVQIQTLLQDIDVQHETWHSSSRGGVDNVVKWRRKVSSRYNEDLGHWEPLEPMRIEKEKHVLVIVGAAEFVKLALGGGGAAEGQDLEAHVLKIKVQHPDATVIYLIEGLNNWMRKNRTVRNRQFQSAVRGGGGGDESAGAAPPSSSNRRRAEPQIYIDEDSVEDALLSLQVLHGALIHHTAAPCETAQWVSVFTQHISTIPYKRAREAATSGSANFCMDSGQVRTGDGPRDTYVRMLQEMVRVTPPIALGIAAEFGSVAELVRGLEARGPLALEACRKCANRDGAFADRAVGPAVSRRVYKVFTGRDPGSAEV</sequence>
<feature type="compositionally biased region" description="Low complexity" evidence="14">
    <location>
        <begin position="220"/>
        <end position="230"/>
    </location>
</feature>
<feature type="compositionally biased region" description="Polar residues" evidence="14">
    <location>
        <begin position="166"/>
        <end position="175"/>
    </location>
</feature>
<organism evidence="16 17">
    <name type="scientific">Diatrype stigma</name>
    <dbReference type="NCBI Taxonomy" id="117547"/>
    <lineage>
        <taxon>Eukaryota</taxon>
        <taxon>Fungi</taxon>
        <taxon>Dikarya</taxon>
        <taxon>Ascomycota</taxon>
        <taxon>Pezizomycotina</taxon>
        <taxon>Sordariomycetes</taxon>
        <taxon>Xylariomycetidae</taxon>
        <taxon>Xylariales</taxon>
        <taxon>Diatrypaceae</taxon>
        <taxon>Diatrype</taxon>
    </lineage>
</organism>
<feature type="region of interest" description="Disordered" evidence="14">
    <location>
        <begin position="82"/>
        <end position="101"/>
    </location>
</feature>
<keyword evidence="13" id="KW-0469">Meiosis</keyword>
<dbReference type="InterPro" id="IPR047521">
    <property type="entry name" value="XPF_nuclease_EME1_ascomycetes"/>
</dbReference>
<dbReference type="Pfam" id="PF02732">
    <property type="entry name" value="ERCC4"/>
    <property type="match status" value="1"/>
</dbReference>
<keyword evidence="5" id="KW-0479">Metal-binding</keyword>
<feature type="region of interest" description="Disordered" evidence="14">
    <location>
        <begin position="111"/>
        <end position="429"/>
    </location>
</feature>
<evidence type="ECO:0000256" key="4">
    <source>
        <dbReference type="ARBA" id="ARBA00022722"/>
    </source>
</evidence>
<keyword evidence="17" id="KW-1185">Reference proteome</keyword>
<feature type="region of interest" description="Disordered" evidence="14">
    <location>
        <begin position="594"/>
        <end position="618"/>
    </location>
</feature>
<dbReference type="InterPro" id="IPR033310">
    <property type="entry name" value="Mms4/EME1/EME2"/>
</dbReference>
<evidence type="ECO:0000313" key="17">
    <source>
        <dbReference type="Proteomes" id="UP001320420"/>
    </source>
</evidence>
<reference evidence="16 17" key="1">
    <citation type="submission" date="2024-02" db="EMBL/GenBank/DDBJ databases">
        <title>De novo assembly and annotation of 12 fungi associated with fruit tree decline syndrome in Ontario, Canada.</title>
        <authorList>
            <person name="Sulman M."/>
            <person name="Ellouze W."/>
            <person name="Ilyukhin E."/>
        </authorList>
    </citation>
    <scope>NUCLEOTIDE SEQUENCE [LARGE SCALE GENOMIC DNA]</scope>
    <source>
        <strain evidence="16 17">M11/M66-122</strain>
    </source>
</reference>
<evidence type="ECO:0000256" key="2">
    <source>
        <dbReference type="ARBA" id="ARBA00004123"/>
    </source>
</evidence>
<dbReference type="PANTHER" id="PTHR21077">
    <property type="entry name" value="EME1 PROTEIN"/>
    <property type="match status" value="1"/>
</dbReference>
<dbReference type="CDD" id="cd20085">
    <property type="entry name" value="XPF_nuclease_Mms4"/>
    <property type="match status" value="1"/>
</dbReference>
<keyword evidence="10" id="KW-0233">DNA recombination</keyword>
<evidence type="ECO:0000313" key="16">
    <source>
        <dbReference type="EMBL" id="KAK7755710.1"/>
    </source>
</evidence>